<dbReference type="InterPro" id="IPR006685">
    <property type="entry name" value="MscS_channel_2nd"/>
</dbReference>
<gene>
    <name evidence="11" type="ORF">SAMN05446927_2482</name>
</gene>
<evidence type="ECO:0000259" key="9">
    <source>
        <dbReference type="Pfam" id="PF00924"/>
    </source>
</evidence>
<feature type="transmembrane region" description="Helical" evidence="7">
    <location>
        <begin position="159"/>
        <end position="181"/>
    </location>
</feature>
<proteinExistence type="inferred from homology"/>
<keyword evidence="5 7" id="KW-1133">Transmembrane helix</keyword>
<evidence type="ECO:0000313" key="11">
    <source>
        <dbReference type="EMBL" id="SOE63216.1"/>
    </source>
</evidence>
<evidence type="ECO:0000256" key="6">
    <source>
        <dbReference type="ARBA" id="ARBA00023136"/>
    </source>
</evidence>
<keyword evidence="7" id="KW-0407">Ion channel</keyword>
<keyword evidence="7" id="KW-0997">Cell inner membrane</keyword>
<feature type="chain" id="PRO_5030545401" description="Small-conductance mechanosensitive channel" evidence="8">
    <location>
        <begin position="34"/>
        <end position="550"/>
    </location>
</feature>
<dbReference type="SUPFAM" id="SSF82689">
    <property type="entry name" value="Mechanosensitive channel protein MscS (YggB), C-terminal domain"/>
    <property type="match status" value="1"/>
</dbReference>
<keyword evidence="8" id="KW-0732">Signal</keyword>
<dbReference type="EMBL" id="OCSU01000001">
    <property type="protein sequence ID" value="SOE63216.1"/>
    <property type="molecule type" value="Genomic_DNA"/>
</dbReference>
<accession>A0A7Z7I4Y9</accession>
<dbReference type="InterPro" id="IPR045275">
    <property type="entry name" value="MscS_archaea/bacteria_type"/>
</dbReference>
<feature type="domain" description="Mechanosensitive ion channel MscS" evidence="9">
    <location>
        <begin position="364"/>
        <end position="430"/>
    </location>
</feature>
<evidence type="ECO:0000256" key="7">
    <source>
        <dbReference type="RuleBase" id="RU369025"/>
    </source>
</evidence>
<dbReference type="InterPro" id="IPR023408">
    <property type="entry name" value="MscS_beta-dom_sf"/>
</dbReference>
<keyword evidence="4 7" id="KW-0812">Transmembrane</keyword>
<feature type="transmembrane region" description="Helical" evidence="7">
    <location>
        <begin position="350"/>
        <end position="377"/>
    </location>
</feature>
<dbReference type="RefSeq" id="WP_087135278.1">
    <property type="nucleotide sequence ID" value="NZ_FCOG02000078.1"/>
</dbReference>
<feature type="transmembrane region" description="Helical" evidence="7">
    <location>
        <begin position="220"/>
        <end position="241"/>
    </location>
</feature>
<sequence>MSTIVRSISMPARGLAALLMALACLLVAPGAGAQPAASAPVAASGTVAPAAELEFMNRPIATLRATLGAVDPASRVENARVVLSELPEDALGAPVTTLAGQMGANSGVMFYARTHPLFAYAREDTLPASGSFEAQVATVESNLNTVLEARRQQMHWPNLVRGALLSVIAFAVLLALMWIVARLRSRVHGRLSRVLEKHILQRTSSKFDWTGSAVQLTSQIVQLLAVFLMFSLAYVWLIFALDQFPLTAPLGRRMSGFLLRLLTKIGLGALSAIPGLVTIVVIFLLTRGVQTLLRNVFDSIQRQPQSFPGLHPETVGATRRLLGAVVWAIAITFAYPYIPGSQSDVFKGLSVLFGFMLTLGSTSVVNQMMSGMVLVYSRALRKGDMVRIGAMEGQVMSVDALSVKLVNPSHEEVTLPNSLVVNSPIQNFSRLADERGARIGVSVTIGYDASWRHVHAMLEAAALKTPHIRPDPAPFVMQRSLSDFYVEYQLIAALDDPARRPYILSDLNANIQDEFNAAGVQIMSPHFQTQPDEPVFVPKENWFTPPATKG</sequence>
<dbReference type="Gene3D" id="3.30.70.100">
    <property type="match status" value="1"/>
</dbReference>
<keyword evidence="6 7" id="KW-0472">Membrane</keyword>
<comment type="similarity">
    <text evidence="2 7">Belongs to the MscS (TC 1.A.23) family.</text>
</comment>
<evidence type="ECO:0000256" key="2">
    <source>
        <dbReference type="ARBA" id="ARBA00008017"/>
    </source>
</evidence>
<keyword evidence="7" id="KW-0406">Ion transport</keyword>
<dbReference type="AlphaFoldDB" id="A0A7Z7I4Y9"/>
<keyword evidence="12" id="KW-1185">Reference proteome</keyword>
<feature type="transmembrane region" description="Helical" evidence="7">
    <location>
        <begin position="321"/>
        <end position="338"/>
    </location>
</feature>
<keyword evidence="3" id="KW-1003">Cell membrane</keyword>
<evidence type="ECO:0000256" key="3">
    <source>
        <dbReference type="ARBA" id="ARBA00022475"/>
    </source>
</evidence>
<feature type="transmembrane region" description="Helical" evidence="7">
    <location>
        <begin position="261"/>
        <end position="285"/>
    </location>
</feature>
<dbReference type="GO" id="GO:0005886">
    <property type="term" value="C:plasma membrane"/>
    <property type="evidence" value="ECO:0007669"/>
    <property type="project" value="UniProtKB-SubCell"/>
</dbReference>
<evidence type="ECO:0000256" key="5">
    <source>
        <dbReference type="ARBA" id="ARBA00022989"/>
    </source>
</evidence>
<dbReference type="InterPro" id="IPR010920">
    <property type="entry name" value="LSM_dom_sf"/>
</dbReference>
<evidence type="ECO:0000256" key="8">
    <source>
        <dbReference type="SAM" id="SignalP"/>
    </source>
</evidence>
<comment type="caution">
    <text evidence="7">Lacks conserved residue(s) required for the propagation of feature annotation.</text>
</comment>
<comment type="subcellular location">
    <subcellularLocation>
        <location evidence="7">Cell inner membrane</location>
        <topology evidence="7">Multi-pass membrane protein</topology>
    </subcellularLocation>
    <subcellularLocation>
        <location evidence="1">Cell membrane</location>
        <topology evidence="1">Multi-pass membrane protein</topology>
    </subcellularLocation>
</comment>
<dbReference type="GO" id="GO:0008381">
    <property type="term" value="F:mechanosensitive monoatomic ion channel activity"/>
    <property type="evidence" value="ECO:0007669"/>
    <property type="project" value="InterPro"/>
</dbReference>
<dbReference type="PANTHER" id="PTHR30221:SF18">
    <property type="entry name" value="SLL0590 PROTEIN"/>
    <property type="match status" value="1"/>
</dbReference>
<dbReference type="Pfam" id="PF21082">
    <property type="entry name" value="MS_channel_3rd"/>
    <property type="match status" value="1"/>
</dbReference>
<comment type="caution">
    <text evidence="11">The sequence shown here is derived from an EMBL/GenBank/DDBJ whole genome shotgun (WGS) entry which is preliminary data.</text>
</comment>
<dbReference type="Proteomes" id="UP000219522">
    <property type="component" value="Unassembled WGS sequence"/>
</dbReference>
<evidence type="ECO:0000259" key="10">
    <source>
        <dbReference type="Pfam" id="PF21082"/>
    </source>
</evidence>
<dbReference type="PANTHER" id="PTHR30221">
    <property type="entry name" value="SMALL-CONDUCTANCE MECHANOSENSITIVE CHANNEL"/>
    <property type="match status" value="1"/>
</dbReference>
<dbReference type="Pfam" id="PF00924">
    <property type="entry name" value="MS_channel_2nd"/>
    <property type="match status" value="1"/>
</dbReference>
<evidence type="ECO:0000313" key="12">
    <source>
        <dbReference type="Proteomes" id="UP000219522"/>
    </source>
</evidence>
<organism evidence="11 12">
    <name type="scientific">Caballeronia arationis</name>
    <dbReference type="NCBI Taxonomy" id="1777142"/>
    <lineage>
        <taxon>Bacteria</taxon>
        <taxon>Pseudomonadati</taxon>
        <taxon>Pseudomonadota</taxon>
        <taxon>Betaproteobacteria</taxon>
        <taxon>Burkholderiales</taxon>
        <taxon>Burkholderiaceae</taxon>
        <taxon>Caballeronia</taxon>
    </lineage>
</organism>
<comment type="function">
    <text evidence="7">Mechanosensitive channel that participates in the regulation of osmotic pressure changes within the cell, opening in response to stretch forces in the membrane lipid bilayer, without the need for other proteins. Contributes to normal resistance to hypoosmotic shock. Forms an ion channel of 1.0 nanosiemens conductance with a slight preference for anions.</text>
</comment>
<dbReference type="InterPro" id="IPR011066">
    <property type="entry name" value="MscS_channel_C_sf"/>
</dbReference>
<name>A0A7Z7I4Y9_9BURK</name>
<comment type="subunit">
    <text evidence="7">Homoheptamer.</text>
</comment>
<dbReference type="InterPro" id="IPR049278">
    <property type="entry name" value="MS_channel_C"/>
</dbReference>
<reference evidence="11 12" key="1">
    <citation type="submission" date="2017-09" db="EMBL/GenBank/DDBJ databases">
        <authorList>
            <person name="Varghese N."/>
            <person name="Submissions S."/>
        </authorList>
    </citation>
    <scope>NUCLEOTIDE SEQUENCE [LARGE SCALE GENOMIC DNA]</scope>
    <source>
        <strain evidence="11 12">OK806</strain>
    </source>
</reference>
<feature type="domain" description="Mechanosensitive ion channel MscS C-terminal" evidence="10">
    <location>
        <begin position="440"/>
        <end position="522"/>
    </location>
</feature>
<dbReference type="Gene3D" id="2.30.30.60">
    <property type="match status" value="1"/>
</dbReference>
<evidence type="ECO:0000256" key="4">
    <source>
        <dbReference type="ARBA" id="ARBA00022692"/>
    </source>
</evidence>
<dbReference type="SUPFAM" id="SSF50182">
    <property type="entry name" value="Sm-like ribonucleoproteins"/>
    <property type="match status" value="1"/>
</dbReference>
<feature type="signal peptide" evidence="8">
    <location>
        <begin position="1"/>
        <end position="33"/>
    </location>
</feature>
<dbReference type="OrthoDB" id="9780668at2"/>
<dbReference type="PROSITE" id="PS51257">
    <property type="entry name" value="PROKAR_LIPOPROTEIN"/>
    <property type="match status" value="1"/>
</dbReference>
<protein>
    <recommendedName>
        <fullName evidence="7">Small-conductance mechanosensitive channel</fullName>
    </recommendedName>
</protein>
<evidence type="ECO:0000256" key="1">
    <source>
        <dbReference type="ARBA" id="ARBA00004651"/>
    </source>
</evidence>
<keyword evidence="7" id="KW-0813">Transport</keyword>